<feature type="binding site" evidence="8">
    <location>
        <position position="179"/>
    </location>
    <ligand>
        <name>Zn(2+)</name>
        <dbReference type="ChEBI" id="CHEBI:29105"/>
    </ligand>
</feature>
<comment type="similarity">
    <text evidence="8">Belongs to the COQ4 family.</text>
</comment>
<dbReference type="Pfam" id="PF05019">
    <property type="entry name" value="Coq4"/>
    <property type="match status" value="1"/>
</dbReference>
<comment type="catalytic activity">
    <reaction evidence="8">
        <text>a 4-hydroxy-3-methoxy-5-(all-trans-polyprenyl)benzoate + H(+) = a 2-methoxy-6-(all-trans-polyprenyl)phenol + CO2</text>
        <dbReference type="Rhea" id="RHEA:81179"/>
        <dbReference type="Rhea" id="RHEA-COMP:9551"/>
        <dbReference type="Rhea" id="RHEA-COMP:10931"/>
        <dbReference type="ChEBI" id="CHEBI:15378"/>
        <dbReference type="ChEBI" id="CHEBI:16526"/>
        <dbReference type="ChEBI" id="CHEBI:62731"/>
        <dbReference type="ChEBI" id="CHEBI:84443"/>
        <dbReference type="EC" id="4.1.1.130"/>
    </reaction>
</comment>
<keyword evidence="2 8" id="KW-0479">Metal-binding</keyword>
<dbReference type="HAMAP" id="MF_03111">
    <property type="entry name" value="Coq4"/>
    <property type="match status" value="1"/>
</dbReference>
<evidence type="ECO:0000313" key="9">
    <source>
        <dbReference type="EMBL" id="KAL3284266.1"/>
    </source>
</evidence>
<dbReference type="AlphaFoldDB" id="A0ABD2NZY1"/>
<dbReference type="InterPro" id="IPR007715">
    <property type="entry name" value="Coq4"/>
</dbReference>
<dbReference type="GO" id="GO:0008270">
    <property type="term" value="F:zinc ion binding"/>
    <property type="evidence" value="ECO:0007669"/>
    <property type="project" value="UniProtKB-UniRule"/>
</dbReference>
<comment type="function">
    <text evidence="8">Lyase that catalyzes the C1-decarboxylation of 4-hydroxy-3-methoxy-5-(all-trans-polyprenyl)benzoic acid into 2-methoxy-6-(all-trans-polyprenyl)phenol during ubiquinone biosynthesis.</text>
</comment>
<evidence type="ECO:0000313" key="10">
    <source>
        <dbReference type="Proteomes" id="UP001516400"/>
    </source>
</evidence>
<dbReference type="EC" id="4.1.1.130" evidence="8"/>
<feature type="binding site" evidence="8">
    <location>
        <position position="163"/>
    </location>
    <ligand>
        <name>Zn(2+)</name>
        <dbReference type="ChEBI" id="CHEBI:29105"/>
    </ligand>
</feature>
<reference evidence="9 10" key="1">
    <citation type="journal article" date="2021" name="BMC Biol.">
        <title>Horizontally acquired antibacterial genes associated with adaptive radiation of ladybird beetles.</title>
        <authorList>
            <person name="Li H.S."/>
            <person name="Tang X.F."/>
            <person name="Huang Y.H."/>
            <person name="Xu Z.Y."/>
            <person name="Chen M.L."/>
            <person name="Du X.Y."/>
            <person name="Qiu B.Y."/>
            <person name="Chen P.T."/>
            <person name="Zhang W."/>
            <person name="Slipinski A."/>
            <person name="Escalona H.E."/>
            <person name="Waterhouse R.M."/>
            <person name="Zwick A."/>
            <person name="Pang H."/>
        </authorList>
    </citation>
    <scope>NUCLEOTIDE SEQUENCE [LARGE SCALE GENOMIC DNA]</scope>
    <source>
        <strain evidence="9">SYSU2018</strain>
    </source>
</reference>
<evidence type="ECO:0000256" key="2">
    <source>
        <dbReference type="ARBA" id="ARBA00022723"/>
    </source>
</evidence>
<dbReference type="PANTHER" id="PTHR12922">
    <property type="entry name" value="UBIQUINONE BIOSYNTHESIS PROTEIN"/>
    <property type="match status" value="1"/>
</dbReference>
<comment type="subunit">
    <text evidence="8">Component of a multi-subunit COQ enzyme complex.</text>
</comment>
<accession>A0ABD2NZY1</accession>
<proteinExistence type="inferred from homology"/>
<feature type="binding site" evidence="8">
    <location>
        <position position="164"/>
    </location>
    <ligand>
        <name>Zn(2+)</name>
        <dbReference type="ChEBI" id="CHEBI:29105"/>
    </ligand>
</feature>
<keyword evidence="7 8" id="KW-0456">Lyase</keyword>
<dbReference type="InterPro" id="IPR027540">
    <property type="entry name" value="Coq4_euk"/>
</dbReference>
<protein>
    <recommendedName>
        <fullName evidence="8">Ubiquinone biosynthesis protein COQ4 homolog, mitochondrial</fullName>
    </recommendedName>
    <alternativeName>
        <fullName evidence="8">4-hydroxy-3-methoxy-5-polyprenylbenzoate decarboxylase</fullName>
        <ecNumber evidence="8">4.1.1.130</ecNumber>
    </alternativeName>
    <alternativeName>
        <fullName evidence="8">Coenzyme Q biosynthesis protein 4 homolog</fullName>
    </alternativeName>
</protein>
<dbReference type="PANTHER" id="PTHR12922:SF7">
    <property type="entry name" value="UBIQUINONE BIOSYNTHESIS PROTEIN COQ4 HOMOLOG, MITOCHONDRIAL"/>
    <property type="match status" value="1"/>
</dbReference>
<evidence type="ECO:0000256" key="1">
    <source>
        <dbReference type="ARBA" id="ARBA00022688"/>
    </source>
</evidence>
<feature type="binding site" evidence="8">
    <location>
        <position position="167"/>
    </location>
    <ligand>
        <name>Zn(2+)</name>
        <dbReference type="ChEBI" id="CHEBI:29105"/>
    </ligand>
</feature>
<dbReference type="Proteomes" id="UP001516400">
    <property type="component" value="Unassembled WGS sequence"/>
</dbReference>
<dbReference type="GO" id="GO:0120539">
    <property type="term" value="F:4-hydroxy-3-methoxy-5-polyprenylbenzoate decarboxylase activity"/>
    <property type="evidence" value="ECO:0007669"/>
    <property type="project" value="UniProtKB-EC"/>
</dbReference>
<evidence type="ECO:0000256" key="6">
    <source>
        <dbReference type="ARBA" id="ARBA00023136"/>
    </source>
</evidence>
<comment type="subcellular location">
    <subcellularLocation>
        <location evidence="8">Mitochondrion inner membrane</location>
        <topology evidence="8">Peripheral membrane protein</topology>
        <orientation evidence="8">Matrix side</orientation>
    </subcellularLocation>
</comment>
<keyword evidence="5 8" id="KW-0496">Mitochondrion</keyword>
<keyword evidence="1 8" id="KW-0831">Ubiquinone biosynthesis</keyword>
<name>A0ABD2NZY1_9CUCU</name>
<comment type="caution">
    <text evidence="9">The sequence shown here is derived from an EMBL/GenBank/DDBJ whole genome shotgun (WGS) entry which is preliminary data.</text>
</comment>
<keyword evidence="4 8" id="KW-0862">Zinc</keyword>
<evidence type="ECO:0000256" key="3">
    <source>
        <dbReference type="ARBA" id="ARBA00022792"/>
    </source>
</evidence>
<evidence type="ECO:0000256" key="8">
    <source>
        <dbReference type="HAMAP-Rule" id="MF_03111"/>
    </source>
</evidence>
<organism evidence="9 10">
    <name type="scientific">Cryptolaemus montrouzieri</name>
    <dbReference type="NCBI Taxonomy" id="559131"/>
    <lineage>
        <taxon>Eukaryota</taxon>
        <taxon>Metazoa</taxon>
        <taxon>Ecdysozoa</taxon>
        <taxon>Arthropoda</taxon>
        <taxon>Hexapoda</taxon>
        <taxon>Insecta</taxon>
        <taxon>Pterygota</taxon>
        <taxon>Neoptera</taxon>
        <taxon>Endopterygota</taxon>
        <taxon>Coleoptera</taxon>
        <taxon>Polyphaga</taxon>
        <taxon>Cucujiformia</taxon>
        <taxon>Coccinelloidea</taxon>
        <taxon>Coccinellidae</taxon>
        <taxon>Scymninae</taxon>
        <taxon>Scymnini</taxon>
        <taxon>Cryptolaemus</taxon>
    </lineage>
</organism>
<keyword evidence="3 8" id="KW-0999">Mitochondrion inner membrane</keyword>
<keyword evidence="6 8" id="KW-0472">Membrane</keyword>
<comment type="pathway">
    <text evidence="8">Cofactor biosynthesis; ubiquinone biosynthesis.</text>
</comment>
<comment type="cofactor">
    <cofactor evidence="8">
        <name>Zn(2+)</name>
        <dbReference type="ChEBI" id="CHEBI:29105"/>
    </cofactor>
</comment>
<evidence type="ECO:0000256" key="5">
    <source>
        <dbReference type="ARBA" id="ARBA00023128"/>
    </source>
</evidence>
<evidence type="ECO:0000256" key="7">
    <source>
        <dbReference type="ARBA" id="ARBA00023239"/>
    </source>
</evidence>
<sequence>MMKLSNLNKFNKSFVRLGRNYVSKSTSFTHDPYKVSFDKHHIPINNFQRVLLSIGSAAVAVMNPYRADMVACLGETTGGYALEYITSQMEKSEEGSQILEEKPRINSRTLDLDRLRKMPDDTLGKTYINFLDDNKVTPDSRDPVRFVEDIQLAYVMQRYREIHDFAHAILGMNISILGEITIKWFEAVQNKLPMCYAGGIFGPLQMNQKERKDFLKYNLPWALETGRNGGFLMNVYFEKRWEQPIHDLRKELNIKPLVIK</sequence>
<dbReference type="GO" id="GO:0031314">
    <property type="term" value="C:extrinsic component of mitochondrial inner membrane"/>
    <property type="evidence" value="ECO:0007669"/>
    <property type="project" value="UniProtKB-UniRule"/>
</dbReference>
<evidence type="ECO:0000256" key="4">
    <source>
        <dbReference type="ARBA" id="ARBA00022833"/>
    </source>
</evidence>
<dbReference type="EMBL" id="JABFTP020000165">
    <property type="protein sequence ID" value="KAL3284266.1"/>
    <property type="molecule type" value="Genomic_DNA"/>
</dbReference>
<gene>
    <name evidence="9" type="ORF">HHI36_018428</name>
</gene>
<keyword evidence="10" id="KW-1185">Reference proteome</keyword>